<comment type="caution">
    <text evidence="1">The sequence shown here is derived from an EMBL/GenBank/DDBJ whole genome shotgun (WGS) entry which is preliminary data.</text>
</comment>
<sequence length="108" mass="12678">MQPSTRPRCWHPQSIPLADCLALQRPWHDQLGSLGSHQHFFVHSALSWASPWVGRLFPNRHAPGWARLWVDWCFFDHPAPDRTCRRDEQHLFDHCALDRVLFSGNVRC</sequence>
<dbReference type="EMBL" id="JAAALK010000079">
    <property type="protein sequence ID" value="KAG8095867.1"/>
    <property type="molecule type" value="Genomic_DNA"/>
</dbReference>
<keyword evidence="2" id="KW-1185">Reference proteome</keyword>
<protein>
    <submittedName>
        <fullName evidence="1">Uncharacterized protein</fullName>
    </submittedName>
</protein>
<organism evidence="1 2">
    <name type="scientific">Zizania palustris</name>
    <name type="common">Northern wild rice</name>
    <dbReference type="NCBI Taxonomy" id="103762"/>
    <lineage>
        <taxon>Eukaryota</taxon>
        <taxon>Viridiplantae</taxon>
        <taxon>Streptophyta</taxon>
        <taxon>Embryophyta</taxon>
        <taxon>Tracheophyta</taxon>
        <taxon>Spermatophyta</taxon>
        <taxon>Magnoliopsida</taxon>
        <taxon>Liliopsida</taxon>
        <taxon>Poales</taxon>
        <taxon>Poaceae</taxon>
        <taxon>BOP clade</taxon>
        <taxon>Oryzoideae</taxon>
        <taxon>Oryzeae</taxon>
        <taxon>Zizaniinae</taxon>
        <taxon>Zizania</taxon>
    </lineage>
</organism>
<evidence type="ECO:0000313" key="2">
    <source>
        <dbReference type="Proteomes" id="UP000729402"/>
    </source>
</evidence>
<reference evidence="1" key="2">
    <citation type="submission" date="2021-02" db="EMBL/GenBank/DDBJ databases">
        <authorList>
            <person name="Kimball J.A."/>
            <person name="Haas M.W."/>
            <person name="Macchietto M."/>
            <person name="Kono T."/>
            <person name="Duquette J."/>
            <person name="Shao M."/>
        </authorList>
    </citation>
    <scope>NUCLEOTIDE SEQUENCE</scope>
    <source>
        <tissue evidence="1">Fresh leaf tissue</tissue>
    </source>
</reference>
<proteinExistence type="predicted"/>
<evidence type="ECO:0000313" key="1">
    <source>
        <dbReference type="EMBL" id="KAG8095867.1"/>
    </source>
</evidence>
<dbReference type="AlphaFoldDB" id="A0A8J5WVU0"/>
<accession>A0A8J5WVU0</accession>
<dbReference type="Proteomes" id="UP000729402">
    <property type="component" value="Unassembled WGS sequence"/>
</dbReference>
<gene>
    <name evidence="1" type="ORF">GUJ93_ZPchr0013g34336</name>
</gene>
<reference evidence="1" key="1">
    <citation type="journal article" date="2021" name="bioRxiv">
        <title>Whole Genome Assembly and Annotation of Northern Wild Rice, Zizania palustris L., Supports a Whole Genome Duplication in the Zizania Genus.</title>
        <authorList>
            <person name="Haas M."/>
            <person name="Kono T."/>
            <person name="Macchietto M."/>
            <person name="Millas R."/>
            <person name="McGilp L."/>
            <person name="Shao M."/>
            <person name="Duquette J."/>
            <person name="Hirsch C.N."/>
            <person name="Kimball J."/>
        </authorList>
    </citation>
    <scope>NUCLEOTIDE SEQUENCE</scope>
    <source>
        <tissue evidence="1">Fresh leaf tissue</tissue>
    </source>
</reference>
<name>A0A8J5WVU0_ZIZPA</name>